<comment type="subcellular location">
    <subcellularLocation>
        <location evidence="1">Membrane</location>
        <topology evidence="1">Single-pass membrane protein</topology>
    </subcellularLocation>
</comment>
<keyword evidence="5" id="KW-1133">Transmembrane helix</keyword>
<dbReference type="SMART" id="SM00202">
    <property type="entry name" value="SR"/>
    <property type="match status" value="1"/>
</dbReference>
<dbReference type="SUPFAM" id="SSF56487">
    <property type="entry name" value="SRCR-like"/>
    <property type="match status" value="1"/>
</dbReference>
<feature type="non-terminal residue" evidence="11">
    <location>
        <position position="99"/>
    </location>
</feature>
<comment type="caution">
    <text evidence="9">Lacks conserved residue(s) required for the propagation of feature annotation.</text>
</comment>
<evidence type="ECO:0000256" key="7">
    <source>
        <dbReference type="ARBA" id="ARBA00023157"/>
    </source>
</evidence>
<evidence type="ECO:0000256" key="6">
    <source>
        <dbReference type="ARBA" id="ARBA00023136"/>
    </source>
</evidence>
<keyword evidence="2" id="KW-0812">Transmembrane</keyword>
<dbReference type="GO" id="GO:0016020">
    <property type="term" value="C:membrane"/>
    <property type="evidence" value="ECO:0007669"/>
    <property type="project" value="UniProtKB-SubCell"/>
</dbReference>
<evidence type="ECO:0000256" key="8">
    <source>
        <dbReference type="ARBA" id="ARBA00023180"/>
    </source>
</evidence>
<dbReference type="InterPro" id="IPR036772">
    <property type="entry name" value="SRCR-like_dom_sf"/>
</dbReference>
<keyword evidence="6" id="KW-0472">Membrane</keyword>
<gene>
    <name evidence="11" type="primary">Dmbt1_11</name>
    <name evidence="11" type="ORF">HALSEN_R15244</name>
</gene>
<sequence length="99" mass="10235">AAVPAWLQGGRSRCAGHLELLVSGSWGSVCAEGWGLGPARVLCYQLGCGRPRLVPAPCGPAAAGESPVMLRRVLCTGQEPALERCILQPGLPASCPTDR</sequence>
<keyword evidence="12" id="KW-1185">Reference proteome</keyword>
<dbReference type="PROSITE" id="PS00420">
    <property type="entry name" value="SRCR_1"/>
    <property type="match status" value="1"/>
</dbReference>
<evidence type="ECO:0000256" key="1">
    <source>
        <dbReference type="ARBA" id="ARBA00004167"/>
    </source>
</evidence>
<dbReference type="PANTHER" id="PTHR48071:SF18">
    <property type="entry name" value="DELETED IN MALIGNANT BRAIN TUMORS 1 PROTEIN-RELATED"/>
    <property type="match status" value="1"/>
</dbReference>
<dbReference type="OrthoDB" id="536948at2759"/>
<dbReference type="Gene3D" id="3.10.250.10">
    <property type="entry name" value="SRCR-like domain"/>
    <property type="match status" value="1"/>
</dbReference>
<dbReference type="FunFam" id="3.10.250.10:FF:000016">
    <property type="entry name" value="Scavenger receptor cysteine-rich protein type 12"/>
    <property type="match status" value="1"/>
</dbReference>
<organism evidence="11 12">
    <name type="scientific">Halcyon senegalensis</name>
    <dbReference type="NCBI Taxonomy" id="342381"/>
    <lineage>
        <taxon>Eukaryota</taxon>
        <taxon>Metazoa</taxon>
        <taxon>Chordata</taxon>
        <taxon>Craniata</taxon>
        <taxon>Vertebrata</taxon>
        <taxon>Euteleostomi</taxon>
        <taxon>Archelosauria</taxon>
        <taxon>Archosauria</taxon>
        <taxon>Dinosauria</taxon>
        <taxon>Saurischia</taxon>
        <taxon>Theropoda</taxon>
        <taxon>Coelurosauria</taxon>
        <taxon>Aves</taxon>
        <taxon>Neognathae</taxon>
        <taxon>Neoaves</taxon>
        <taxon>Telluraves</taxon>
        <taxon>Coraciimorphae</taxon>
        <taxon>Coraciiformes</taxon>
        <taxon>Alcedinidae</taxon>
        <taxon>Halcyon</taxon>
    </lineage>
</organism>
<evidence type="ECO:0000313" key="11">
    <source>
        <dbReference type="EMBL" id="NXD88503.1"/>
    </source>
</evidence>
<evidence type="ECO:0000256" key="9">
    <source>
        <dbReference type="PROSITE-ProRule" id="PRU00196"/>
    </source>
</evidence>
<evidence type="ECO:0000259" key="10">
    <source>
        <dbReference type="PROSITE" id="PS50287"/>
    </source>
</evidence>
<reference evidence="11" key="1">
    <citation type="submission" date="2019-09" db="EMBL/GenBank/DDBJ databases">
        <title>Bird 10,000 Genomes (B10K) Project - Family phase.</title>
        <authorList>
            <person name="Zhang G."/>
        </authorList>
    </citation>
    <scope>NUCLEOTIDE SEQUENCE</scope>
    <source>
        <strain evidence="11">B10K-DU-024-03</strain>
        <tissue evidence="11">Muscle</tissue>
    </source>
</reference>
<evidence type="ECO:0000256" key="2">
    <source>
        <dbReference type="ARBA" id="ARBA00022692"/>
    </source>
</evidence>
<accession>A0A851ZIE8</accession>
<protein>
    <submittedName>
        <fullName evidence="11">DMBT1 protein</fullName>
    </submittedName>
</protein>
<evidence type="ECO:0000256" key="3">
    <source>
        <dbReference type="ARBA" id="ARBA00022729"/>
    </source>
</evidence>
<evidence type="ECO:0000256" key="5">
    <source>
        <dbReference type="ARBA" id="ARBA00022989"/>
    </source>
</evidence>
<dbReference type="Pfam" id="PF00530">
    <property type="entry name" value="SRCR"/>
    <property type="match status" value="1"/>
</dbReference>
<dbReference type="InterPro" id="IPR001190">
    <property type="entry name" value="SRCR"/>
</dbReference>
<feature type="non-terminal residue" evidence="11">
    <location>
        <position position="1"/>
    </location>
</feature>
<keyword evidence="4" id="KW-0677">Repeat</keyword>
<name>A0A851ZIE8_9AVES</name>
<dbReference type="EMBL" id="WBNJ01001235">
    <property type="protein sequence ID" value="NXD88503.1"/>
    <property type="molecule type" value="Genomic_DNA"/>
</dbReference>
<comment type="caution">
    <text evidence="11">The sequence shown here is derived from an EMBL/GenBank/DDBJ whole genome shotgun (WGS) entry which is preliminary data.</text>
</comment>
<evidence type="ECO:0000313" key="12">
    <source>
        <dbReference type="Proteomes" id="UP000648918"/>
    </source>
</evidence>
<keyword evidence="7 9" id="KW-1015">Disulfide bond</keyword>
<dbReference type="PANTHER" id="PTHR48071">
    <property type="entry name" value="SRCR DOMAIN-CONTAINING PROTEIN"/>
    <property type="match status" value="1"/>
</dbReference>
<proteinExistence type="predicted"/>
<keyword evidence="8" id="KW-0325">Glycoprotein</keyword>
<dbReference type="Proteomes" id="UP000648918">
    <property type="component" value="Unassembled WGS sequence"/>
</dbReference>
<dbReference type="PROSITE" id="PS50287">
    <property type="entry name" value="SRCR_2"/>
    <property type="match status" value="1"/>
</dbReference>
<keyword evidence="3" id="KW-0732">Signal</keyword>
<feature type="domain" description="SRCR" evidence="10">
    <location>
        <begin position="5"/>
        <end position="99"/>
    </location>
</feature>
<feature type="disulfide bond" evidence="9">
    <location>
        <begin position="75"/>
        <end position="85"/>
    </location>
</feature>
<dbReference type="PRINTS" id="PR00258">
    <property type="entry name" value="SPERACTRCPTR"/>
</dbReference>
<evidence type="ECO:0000256" key="4">
    <source>
        <dbReference type="ARBA" id="ARBA00022737"/>
    </source>
</evidence>
<dbReference type="AlphaFoldDB" id="A0A851ZIE8"/>